<dbReference type="GO" id="GO:0006355">
    <property type="term" value="P:regulation of DNA-templated transcription"/>
    <property type="evidence" value="ECO:0007669"/>
    <property type="project" value="InterPro"/>
</dbReference>
<dbReference type="Proteomes" id="UP000230961">
    <property type="component" value="Plasmid p1_80K"/>
</dbReference>
<reference evidence="1 2" key="1">
    <citation type="submission" date="2017-11" db="EMBL/GenBank/DDBJ databases">
        <title>The complete genome sequence and comparative genome analysis of Yersinia enterocolitica strain LC20.</title>
        <authorList>
            <person name="Shi G."/>
            <person name="Su M."/>
            <person name="Liang J."/>
            <person name="Gu W."/>
            <person name="Xiao Y."/>
            <person name="Zhang Z."/>
            <person name="Qiu H."/>
            <person name="Duan R."/>
            <person name="Zhang Z."/>
            <person name="Li Y."/>
            <person name="Zhang X."/>
            <person name="Ling Y."/>
            <person name="Song L."/>
            <person name="Chen M."/>
            <person name="Zhao Y."/>
            <person name="Wu J."/>
            <person name="Jing H."/>
            <person name="Xiao J."/>
            <person name="Wang X."/>
        </authorList>
    </citation>
    <scope>NUCLEOTIDE SEQUENCE [LARGE SCALE GENOMIC DNA]</scope>
    <source>
        <strain evidence="1 2">LC20</strain>
        <plasmid evidence="2">Plasmid1_80k</plasmid>
    </source>
</reference>
<dbReference type="AlphaFoldDB" id="A0A7U4GJ94"/>
<geneLocation type="plasmid" evidence="2">
    <name>Plasmid1_80k</name>
</geneLocation>
<dbReference type="SUPFAM" id="SSF46894">
    <property type="entry name" value="C-terminal effector domain of the bipartite response regulators"/>
    <property type="match status" value="1"/>
</dbReference>
<gene>
    <name evidence="1" type="ORF">LC20_06081</name>
</gene>
<organism evidence="1 2">
    <name type="scientific">Yersinia enterocolitica LC20</name>
    <dbReference type="NCBI Taxonomy" id="1443113"/>
    <lineage>
        <taxon>Bacteria</taxon>
        <taxon>Pseudomonadati</taxon>
        <taxon>Pseudomonadota</taxon>
        <taxon>Gammaproteobacteria</taxon>
        <taxon>Enterobacterales</taxon>
        <taxon>Yersiniaceae</taxon>
        <taxon>Yersinia</taxon>
    </lineage>
</organism>
<dbReference type="GO" id="GO:0003677">
    <property type="term" value="F:DNA binding"/>
    <property type="evidence" value="ECO:0007669"/>
    <property type="project" value="InterPro"/>
</dbReference>
<dbReference type="KEGG" id="yel:LC20_06081"/>
<keyword evidence="1" id="KW-0614">Plasmid</keyword>
<accession>A0A7U4GJ94</accession>
<evidence type="ECO:0000313" key="2">
    <source>
        <dbReference type="Proteomes" id="UP000230961"/>
    </source>
</evidence>
<dbReference type="InterPro" id="IPR016032">
    <property type="entry name" value="Sig_transdc_resp-reg_C-effctor"/>
</dbReference>
<evidence type="ECO:0000313" key="1">
    <source>
        <dbReference type="EMBL" id="AHM76653.1"/>
    </source>
</evidence>
<protein>
    <submittedName>
        <fullName evidence="1">Uncharacterized protein</fullName>
    </submittedName>
</protein>
<name>A0A7U4GJ94_YEREN</name>
<dbReference type="EMBL" id="CP007449">
    <property type="protein sequence ID" value="AHM76653.1"/>
    <property type="molecule type" value="Genomic_DNA"/>
</dbReference>
<proteinExistence type="predicted"/>
<sequence>MAIVDPTYLYRERNLFPSLTDKEFDTLCTFCQTASYENTAEYRECKERQVRRNIQSCKNKLGVVNDFGLFLIFIQRCADYRKMYPTLSEEQATLLYIYALLGNQIKVSYLTGYPRREIHRQLIDIKDELRVKDVHLLKWSFVIRLTIFKG</sequence>